<keyword evidence="2" id="KW-1185">Reference proteome</keyword>
<accession>A0A4R6T1S2</accession>
<comment type="caution">
    <text evidence="1">The sequence shown here is derived from an EMBL/GenBank/DDBJ whole genome shotgun (WGS) entry which is preliminary data.</text>
</comment>
<proteinExistence type="predicted"/>
<dbReference type="OrthoDB" id="1073261at2"/>
<reference evidence="1 2" key="1">
    <citation type="submission" date="2019-03" db="EMBL/GenBank/DDBJ databases">
        <title>Genomic Encyclopedia of Archaeal and Bacterial Type Strains, Phase II (KMG-II): from individual species to whole genera.</title>
        <authorList>
            <person name="Goeker M."/>
        </authorList>
    </citation>
    <scope>NUCLEOTIDE SEQUENCE [LARGE SCALE GENOMIC DNA]</scope>
    <source>
        <strain evidence="1 2">DSM 19035</strain>
    </source>
</reference>
<sequence>MDDFKISLFESEYKKPFPVYRILDDASCRQLVNQLSSKYNLNVLNIDEELMLKQSLYADSNATEDFRLIRVLNSIGINPLSEVFINWYRFKRIDRFDLKDLDKYFDDIWFPVSDDIDLFDASLDWILSIRHDGCITFCKYNVQ</sequence>
<gene>
    <name evidence="1" type="ORF">ATK78_1160</name>
</gene>
<name>A0A4R6T1S2_9SPHI</name>
<protein>
    <submittedName>
        <fullName evidence="1">Uncharacterized protein</fullName>
    </submittedName>
</protein>
<dbReference type="AlphaFoldDB" id="A0A4R6T1S2"/>
<dbReference type="RefSeq" id="WP_133575054.1">
    <property type="nucleotide sequence ID" value="NZ_SNYC01000003.1"/>
</dbReference>
<organism evidence="1 2">
    <name type="scientific">Pedobacter metabolipauper</name>
    <dbReference type="NCBI Taxonomy" id="425513"/>
    <lineage>
        <taxon>Bacteria</taxon>
        <taxon>Pseudomonadati</taxon>
        <taxon>Bacteroidota</taxon>
        <taxon>Sphingobacteriia</taxon>
        <taxon>Sphingobacteriales</taxon>
        <taxon>Sphingobacteriaceae</taxon>
        <taxon>Pedobacter</taxon>
    </lineage>
</organism>
<dbReference type="EMBL" id="SNYC01000003">
    <property type="protein sequence ID" value="TDQ12029.1"/>
    <property type="molecule type" value="Genomic_DNA"/>
</dbReference>
<evidence type="ECO:0000313" key="1">
    <source>
        <dbReference type="EMBL" id="TDQ12029.1"/>
    </source>
</evidence>
<dbReference type="Proteomes" id="UP000295620">
    <property type="component" value="Unassembled WGS sequence"/>
</dbReference>
<evidence type="ECO:0000313" key="2">
    <source>
        <dbReference type="Proteomes" id="UP000295620"/>
    </source>
</evidence>